<accession>A0ACC6QTQ0</accession>
<dbReference type="Proteomes" id="UP001375539">
    <property type="component" value="Unassembled WGS sequence"/>
</dbReference>
<reference evidence="1" key="1">
    <citation type="submission" date="2024-03" db="EMBL/GenBank/DDBJ databases">
        <title>Novel Streptomyces species of biotechnological and ecological value are a feature of Machair soil.</title>
        <authorList>
            <person name="Prole J.R."/>
            <person name="Goodfellow M."/>
            <person name="Allenby N."/>
            <person name="Ward A.C."/>
        </authorList>
    </citation>
    <scope>NUCLEOTIDE SEQUENCE</scope>
    <source>
        <strain evidence="1">MS1.AVA.4</strain>
    </source>
</reference>
<sequence>MSTTPSKGRRAATVPGTPDADPDKPTPEELRAQARHTREELGRTVEALMTKTDVKTRAMQAATGMKDQLGEKAGVAREQIAATAATAGEKLRDTTPGTVQASARQAAEVARRNRLPLLAGSAAATLALLMVIRRRRSH</sequence>
<keyword evidence="2" id="KW-1185">Reference proteome</keyword>
<proteinExistence type="predicted"/>
<dbReference type="EMBL" id="JBBKAI010000002">
    <property type="protein sequence ID" value="MEJ8661657.1"/>
    <property type="molecule type" value="Genomic_DNA"/>
</dbReference>
<name>A0ACC6QTQ0_9ACTN</name>
<organism evidence="1 2">
    <name type="scientific">Streptomyces pratisoli</name>
    <dbReference type="NCBI Taxonomy" id="3139917"/>
    <lineage>
        <taxon>Bacteria</taxon>
        <taxon>Bacillati</taxon>
        <taxon>Actinomycetota</taxon>
        <taxon>Actinomycetes</taxon>
        <taxon>Kitasatosporales</taxon>
        <taxon>Streptomycetaceae</taxon>
        <taxon>Streptomyces</taxon>
    </lineage>
</organism>
<comment type="caution">
    <text evidence="1">The sequence shown here is derived from an EMBL/GenBank/DDBJ whole genome shotgun (WGS) entry which is preliminary data.</text>
</comment>
<evidence type="ECO:0000313" key="2">
    <source>
        <dbReference type="Proteomes" id="UP001375539"/>
    </source>
</evidence>
<protein>
    <submittedName>
        <fullName evidence="1">DUF3618 domain-containing protein</fullName>
    </submittedName>
</protein>
<gene>
    <name evidence="1" type="ORF">WKI58_34985</name>
</gene>
<evidence type="ECO:0000313" key="1">
    <source>
        <dbReference type="EMBL" id="MEJ8661657.1"/>
    </source>
</evidence>